<dbReference type="EMBL" id="OW991346">
    <property type="protein sequence ID" value="CAH6421948.1"/>
    <property type="molecule type" value="Genomic_DNA"/>
</dbReference>
<name>A0A9P0VBU8_9CAUD</name>
<sequence length="81" mass="9353">MTPKEFELLLQELDYEAAKLMLQDLKNDEKRNPQLFNAVVRMLERHKHTIAKVVPDESILTSLASELPDLTEDEQYGGILQ</sequence>
<evidence type="ECO:0000313" key="1">
    <source>
        <dbReference type="EMBL" id="CAH6421948.1"/>
    </source>
</evidence>
<proteinExistence type="predicted"/>
<evidence type="ECO:0000313" key="3">
    <source>
        <dbReference type="Proteomes" id="UP001154314"/>
    </source>
</evidence>
<dbReference type="EMBL" id="OW991346">
    <property type="protein sequence ID" value="CAI9888966.1"/>
    <property type="molecule type" value="Genomic_DNA"/>
</dbReference>
<keyword evidence="3" id="KW-1185">Reference proteome</keyword>
<protein>
    <submittedName>
        <fullName evidence="1">Terminase small subunit</fullName>
    </submittedName>
</protein>
<dbReference type="Pfam" id="PF11123">
    <property type="entry name" value="DNA_Packaging_2"/>
    <property type="match status" value="1"/>
</dbReference>
<accession>A0A9P0VBU8</accession>
<organism evidence="1 3">
    <name type="scientific">Escherichia phage vB_Eco_Bam</name>
    <dbReference type="NCBI Taxonomy" id="2898833"/>
    <lineage>
        <taxon>Viruses</taxon>
        <taxon>Duplodnaviria</taxon>
        <taxon>Heunggongvirae</taxon>
        <taxon>Uroviricota</taxon>
        <taxon>Caudoviricetes</taxon>
        <taxon>Autographivirales</taxon>
        <taxon>Autotranscriptaviridae</taxon>
        <taxon>Studiervirinae</taxon>
        <taxon>Bamvirus</taxon>
        <taxon>Bamvirus bam</taxon>
    </lineage>
</organism>
<evidence type="ECO:0000313" key="2">
    <source>
        <dbReference type="EMBL" id="CAI9888966.1"/>
    </source>
</evidence>
<gene>
    <name evidence="1" type="ORF">BAMTRB_014</name>
    <name evidence="2" type="ORF">BAMTRB_043</name>
</gene>
<reference evidence="1" key="1">
    <citation type="submission" date="2023-04" db="EMBL/GenBank/DDBJ databases">
        <authorList>
            <person name="Kelly A."/>
        </authorList>
    </citation>
    <scope>NUCLEOTIDE SEQUENCE</scope>
</reference>
<dbReference type="Proteomes" id="UP001154314">
    <property type="component" value="Chromosome"/>
</dbReference>
<dbReference type="InterPro" id="IPR024345">
    <property type="entry name" value="DNA_matur_Phage_T7-like"/>
</dbReference>